<name>A0AB34IS37_PRYPA</name>
<comment type="caution">
    <text evidence="1">The sequence shown here is derived from an EMBL/GenBank/DDBJ whole genome shotgun (WGS) entry which is preliminary data.</text>
</comment>
<accession>A0AB34IS37</accession>
<sequence length="410" mass="46492">MGERVALCMFGKIGDFRETATSLPPSGHNQSVVAYASLAHSTVNEHLLLPNRRAGLSVHVFLHSWNPLAGPSLDRLYQPRASLHQQPQPQHERVRSAHLSLKRVLQLVRQHESAAGGFSLVMLSRFDVVWYRDLLMRGLRPTHIWLPHYCMPVLGGAKDEAAAIESLCRSDRGALAEPVYAQRFFGVRLQREVNYNSFVLDYWFISSLEVAESFADIYVRHSEYTEEMSARLGGYRPFASHFFWTFHISKLLARSKAEYEAGRTSERLRVGFITQAEIDFNLCRYYSFGNDCLVDTSPIRSKIAARVKAMSAKLEPNPFVSSQQNIGLALVTEVSTQQPGNTSASTVERNSFPRRNVKNASWLIHMCPHSLVKGLSVQCPWYSARCGREMQRRVREMLLFAESLRNAVTT</sequence>
<dbReference type="AlphaFoldDB" id="A0AB34IS37"/>
<evidence type="ECO:0000313" key="2">
    <source>
        <dbReference type="Proteomes" id="UP001515480"/>
    </source>
</evidence>
<keyword evidence="2" id="KW-1185">Reference proteome</keyword>
<proteinExistence type="predicted"/>
<reference evidence="1 2" key="1">
    <citation type="journal article" date="2024" name="Science">
        <title>Giant polyketide synthase enzymes in the biosynthesis of giant marine polyether toxins.</title>
        <authorList>
            <person name="Fallon T.R."/>
            <person name="Shende V.V."/>
            <person name="Wierzbicki I.H."/>
            <person name="Pendleton A.L."/>
            <person name="Watervoot N.F."/>
            <person name="Auber R.P."/>
            <person name="Gonzalez D.J."/>
            <person name="Wisecaver J.H."/>
            <person name="Moore B.S."/>
        </authorList>
    </citation>
    <scope>NUCLEOTIDE SEQUENCE [LARGE SCALE GENOMIC DNA]</scope>
    <source>
        <strain evidence="1 2">12B1</strain>
    </source>
</reference>
<gene>
    <name evidence="1" type="ORF">AB1Y20_010688</name>
</gene>
<evidence type="ECO:0008006" key="3">
    <source>
        <dbReference type="Google" id="ProtNLM"/>
    </source>
</evidence>
<dbReference type="EMBL" id="JBGBPQ010000020">
    <property type="protein sequence ID" value="KAL1504279.1"/>
    <property type="molecule type" value="Genomic_DNA"/>
</dbReference>
<evidence type="ECO:0000313" key="1">
    <source>
        <dbReference type="EMBL" id="KAL1504279.1"/>
    </source>
</evidence>
<protein>
    <recommendedName>
        <fullName evidence="3">Protein xylosyltransferase</fullName>
    </recommendedName>
</protein>
<dbReference type="Proteomes" id="UP001515480">
    <property type="component" value="Unassembled WGS sequence"/>
</dbReference>
<organism evidence="1 2">
    <name type="scientific">Prymnesium parvum</name>
    <name type="common">Toxic golden alga</name>
    <dbReference type="NCBI Taxonomy" id="97485"/>
    <lineage>
        <taxon>Eukaryota</taxon>
        <taxon>Haptista</taxon>
        <taxon>Haptophyta</taxon>
        <taxon>Prymnesiophyceae</taxon>
        <taxon>Prymnesiales</taxon>
        <taxon>Prymnesiaceae</taxon>
        <taxon>Prymnesium</taxon>
    </lineage>
</organism>